<accession>A0A1E1J1Z7</accession>
<gene>
    <name evidence="1" type="primary">LgM4147LRVhigh.30.01680.00050</name>
    <name evidence="1" type="ORF">BN36_3051060</name>
</gene>
<protein>
    <submittedName>
        <fullName evidence="1">Uncharacterized protein</fullName>
    </submittedName>
</protein>
<reference evidence="1" key="1">
    <citation type="submission" date="2012-08" db="EMBL/GenBank/DDBJ databases">
        <title>Comparative genomics of metastatic and non-metastatic Leishmania guyanensis provides insights into polygenic factors involved in Leishmania RNA virus infection.</title>
        <authorList>
            <person name="Smith D."/>
            <person name="Hertz-Fowler C."/>
            <person name="Martin R."/>
            <person name="Dickens N."/>
            <person name="Fasel N."/>
            <person name="Falquet L."/>
            <person name="Beverley S."/>
            <person name="Zangger H."/>
            <person name="Calderon-Copete S."/>
            <person name="Mottram J."/>
            <person name="Xenarios I."/>
        </authorList>
    </citation>
    <scope>NUCLEOTIDE SEQUENCE</scope>
    <source>
        <strain evidence="1">MHOM/BR/75/M4147/SSU:IR2SAT-LUC</strain>
    </source>
</reference>
<evidence type="ECO:0000313" key="1">
    <source>
        <dbReference type="EMBL" id="CCM17607.1"/>
    </source>
</evidence>
<sequence>MPLCGYFLQTAQETLSLCSTLRSHSRSLPPPFIYHCRLLKCSFHSNTRRDHGTSLLSTFVGGCNCLRLTTPLSPLYWLPFSRLLLVAPFFFCGGSSQNVIFSWVGVTGPVCS</sequence>
<dbReference type="AlphaFoldDB" id="A0A1E1J1Z7"/>
<dbReference type="EMBL" id="CALQ01001345">
    <property type="protein sequence ID" value="CCM17607.1"/>
    <property type="molecule type" value="Genomic_DNA"/>
</dbReference>
<organism evidence="1">
    <name type="scientific">Leishmania guyanensis</name>
    <dbReference type="NCBI Taxonomy" id="5670"/>
    <lineage>
        <taxon>Eukaryota</taxon>
        <taxon>Discoba</taxon>
        <taxon>Euglenozoa</taxon>
        <taxon>Kinetoplastea</taxon>
        <taxon>Metakinetoplastina</taxon>
        <taxon>Trypanosomatida</taxon>
        <taxon>Trypanosomatidae</taxon>
        <taxon>Leishmaniinae</taxon>
        <taxon>Leishmania</taxon>
        <taxon>Leishmania guyanensis species complex</taxon>
    </lineage>
</organism>
<proteinExistence type="predicted"/>
<name>A0A1E1J1Z7_LEIGU</name>